<evidence type="ECO:0000313" key="1">
    <source>
        <dbReference type="EMBL" id="TCO09277.1"/>
    </source>
</evidence>
<dbReference type="AlphaFoldDB" id="A0A4R2GL32"/>
<dbReference type="GO" id="GO:0003755">
    <property type="term" value="F:peptidyl-prolyl cis-trans isomerase activity"/>
    <property type="evidence" value="ECO:0007669"/>
    <property type="project" value="InterPro"/>
</dbReference>
<dbReference type="InterPro" id="IPR046357">
    <property type="entry name" value="PPIase_dom_sf"/>
</dbReference>
<sequence length="181" mass="20552">MFLISFFKKIVNVILGLSIFTLLAIGCSDPYRGIDYTRFQREEAKLLAEFYEMYEDSLFALAVDTIIDNREKSGLLFLGTERGVGDTLGLHKYASFRYDYYELLRHPDTEEPALLKRYSNYGGGEPDVIRIGDESWFSGLHEGMSFMRIGGKATLVIPSTIGTRNEFITIVIDVEVTTAEF</sequence>
<keyword evidence="2" id="KW-1185">Reference proteome</keyword>
<dbReference type="Proteomes" id="UP000295221">
    <property type="component" value="Unassembled WGS sequence"/>
</dbReference>
<comment type="caution">
    <text evidence="1">The sequence shown here is derived from an EMBL/GenBank/DDBJ whole genome shotgun (WGS) entry which is preliminary data.</text>
</comment>
<name>A0A4R2GL32_9BACT</name>
<gene>
    <name evidence="1" type="ORF">EV194_103188</name>
</gene>
<reference evidence="1 2" key="1">
    <citation type="submission" date="2019-03" db="EMBL/GenBank/DDBJ databases">
        <title>Genomic Encyclopedia of Type Strains, Phase IV (KMG-IV): sequencing the most valuable type-strain genomes for metagenomic binning, comparative biology and taxonomic classification.</title>
        <authorList>
            <person name="Goeker M."/>
        </authorList>
    </citation>
    <scope>NUCLEOTIDE SEQUENCE [LARGE SCALE GENOMIC DNA]</scope>
    <source>
        <strain evidence="1 2">DSM 24179</strain>
    </source>
</reference>
<proteinExistence type="predicted"/>
<accession>A0A4R2GL32</accession>
<dbReference type="Gene3D" id="3.10.50.40">
    <property type="match status" value="1"/>
</dbReference>
<evidence type="ECO:0000313" key="2">
    <source>
        <dbReference type="Proteomes" id="UP000295221"/>
    </source>
</evidence>
<organism evidence="1 2">
    <name type="scientific">Natronoflexus pectinivorans</name>
    <dbReference type="NCBI Taxonomy" id="682526"/>
    <lineage>
        <taxon>Bacteria</taxon>
        <taxon>Pseudomonadati</taxon>
        <taxon>Bacteroidota</taxon>
        <taxon>Bacteroidia</taxon>
        <taxon>Marinilabiliales</taxon>
        <taxon>Marinilabiliaceae</taxon>
        <taxon>Natronoflexus</taxon>
    </lineage>
</organism>
<dbReference type="EMBL" id="SLWK01000003">
    <property type="protein sequence ID" value="TCO09277.1"/>
    <property type="molecule type" value="Genomic_DNA"/>
</dbReference>
<dbReference type="SUPFAM" id="SSF54534">
    <property type="entry name" value="FKBP-like"/>
    <property type="match status" value="1"/>
</dbReference>
<protein>
    <submittedName>
        <fullName evidence="1">Uncharacterized protein</fullName>
    </submittedName>
</protein>